<gene>
    <name evidence="1" type="ORF">POT9AD_1813</name>
</gene>
<accession>A0A653B2F0</accession>
<dbReference type="AlphaFoldDB" id="A0A653B2F0"/>
<evidence type="ECO:0000313" key="1">
    <source>
        <dbReference type="EMBL" id="VDN62793.1"/>
    </source>
</evidence>
<name>A0A653B2F0_ECTOL</name>
<protein>
    <submittedName>
        <fullName evidence="1">Uncharacterized protein</fullName>
    </submittedName>
</protein>
<proteinExistence type="predicted"/>
<organism evidence="1">
    <name type="scientific">Ectopseudomonas oleovorans</name>
    <name type="common">Pseudomonas oleovorans</name>
    <dbReference type="NCBI Taxonomy" id="301"/>
    <lineage>
        <taxon>Bacteria</taxon>
        <taxon>Pseudomonadati</taxon>
        <taxon>Pseudomonadota</taxon>
        <taxon>Gammaproteobacteria</taxon>
        <taxon>Pseudomonadales</taxon>
        <taxon>Pseudomonadaceae</taxon>
        <taxon>Ectopseudomonas</taxon>
    </lineage>
</organism>
<dbReference type="EMBL" id="LR130779">
    <property type="protein sequence ID" value="VDN62793.1"/>
    <property type="molecule type" value="Genomic_DNA"/>
</dbReference>
<sequence length="128" mass="13747">MTNPYQPPQSPLEGGSDQGGSATMAIRLIVGLICALIAAALPMLVIPAFQQVFDSFGAQLPLMTQLALSYHLWLWVLPILVIAAFLFWPKAERRPLAACLTGVIGLTLAIIVMILAMYLPVFALGQAI</sequence>
<reference evidence="1" key="1">
    <citation type="submission" date="2018-11" db="EMBL/GenBank/DDBJ databases">
        <authorList>
            <consortium name="Genoscope - CEA"/>
            <person name="William W."/>
        </authorList>
    </citation>
    <scope>NUCLEOTIDE SEQUENCE [LARGE SCALE GENOMIC DNA]</scope>
    <source>
        <strain evidence="1">T9AD</strain>
    </source>
</reference>